<evidence type="ECO:0000313" key="3">
    <source>
        <dbReference type="Proteomes" id="UP000245639"/>
    </source>
</evidence>
<dbReference type="Proteomes" id="UP000245639">
    <property type="component" value="Unassembled WGS sequence"/>
</dbReference>
<dbReference type="EMBL" id="QEKW01000015">
    <property type="protein sequence ID" value="PVZ05312.1"/>
    <property type="molecule type" value="Genomic_DNA"/>
</dbReference>
<keyword evidence="1" id="KW-0472">Membrane</keyword>
<dbReference type="Gene3D" id="3.10.450.50">
    <property type="match status" value="1"/>
</dbReference>
<sequence length="201" mass="21005">MLGRLRDGDWRDRPRPTIVVPTALVVLLVVLVVAGVLLGTRAAEVGRAAVGDTGPVLVGAELPADGSAGPPTVTLSPSAVAHPRSAAVRDLLQRWVDARNAGDVAAYRATLAPGARIDPTVFTETARTQRVGSVVVRRIDPVAGGELVVPLGYVTTQDPAVAPADVRVPRLCWQVSAVVTQTGDEPRLVDPRPGSQLRTPC</sequence>
<dbReference type="OrthoDB" id="5181866at2"/>
<dbReference type="RefSeq" id="WP_116710332.1">
    <property type="nucleotide sequence ID" value="NZ_QEKW01000015.1"/>
</dbReference>
<keyword evidence="1" id="KW-0812">Transmembrane</keyword>
<name>A0A2U1EZG5_9PSEU</name>
<keyword evidence="1" id="KW-1133">Transmembrane helix</keyword>
<dbReference type="SUPFAM" id="SSF54427">
    <property type="entry name" value="NTF2-like"/>
    <property type="match status" value="1"/>
</dbReference>
<reference evidence="2 3" key="1">
    <citation type="submission" date="2018-04" db="EMBL/GenBank/DDBJ databases">
        <title>Genomic Encyclopedia of Type Strains, Phase IV (KMG-IV): sequencing the most valuable type-strain genomes for metagenomic binning, comparative biology and taxonomic classification.</title>
        <authorList>
            <person name="Goeker M."/>
        </authorList>
    </citation>
    <scope>NUCLEOTIDE SEQUENCE [LARGE SCALE GENOMIC DNA]</scope>
    <source>
        <strain evidence="2 3">DSM 45771</strain>
    </source>
</reference>
<gene>
    <name evidence="2" type="ORF">C8D89_11516</name>
</gene>
<keyword evidence="3" id="KW-1185">Reference proteome</keyword>
<dbReference type="AlphaFoldDB" id="A0A2U1EZG5"/>
<evidence type="ECO:0000313" key="2">
    <source>
        <dbReference type="EMBL" id="PVZ05312.1"/>
    </source>
</evidence>
<accession>A0A2U1EZG5</accession>
<feature type="transmembrane region" description="Helical" evidence="1">
    <location>
        <begin position="18"/>
        <end position="38"/>
    </location>
</feature>
<proteinExistence type="predicted"/>
<dbReference type="InterPro" id="IPR032710">
    <property type="entry name" value="NTF2-like_dom_sf"/>
</dbReference>
<protein>
    <submittedName>
        <fullName evidence="2">Uncharacterized protein</fullName>
    </submittedName>
</protein>
<evidence type="ECO:0000256" key="1">
    <source>
        <dbReference type="SAM" id="Phobius"/>
    </source>
</evidence>
<comment type="caution">
    <text evidence="2">The sequence shown here is derived from an EMBL/GenBank/DDBJ whole genome shotgun (WGS) entry which is preliminary data.</text>
</comment>
<organism evidence="2 3">
    <name type="scientific">Actinomycetospora cinnamomea</name>
    <dbReference type="NCBI Taxonomy" id="663609"/>
    <lineage>
        <taxon>Bacteria</taxon>
        <taxon>Bacillati</taxon>
        <taxon>Actinomycetota</taxon>
        <taxon>Actinomycetes</taxon>
        <taxon>Pseudonocardiales</taxon>
        <taxon>Pseudonocardiaceae</taxon>
        <taxon>Actinomycetospora</taxon>
    </lineage>
</organism>